<comment type="caution">
    <text evidence="1">The sequence shown here is derived from an EMBL/GenBank/DDBJ whole genome shotgun (WGS) entry which is preliminary data.</text>
</comment>
<proteinExistence type="predicted"/>
<gene>
    <name evidence="1" type="ORF">GGD57_001606</name>
</gene>
<evidence type="ECO:0000313" key="2">
    <source>
        <dbReference type="Proteomes" id="UP000540909"/>
    </source>
</evidence>
<dbReference type="EMBL" id="JACIFY010000004">
    <property type="protein sequence ID" value="MBB4235048.1"/>
    <property type="molecule type" value="Genomic_DNA"/>
</dbReference>
<sequence length="84" mass="8944">MDRVFGARSHVCDAPLGRYAPRGGARSDADDLRVSVFQASGDNTLAAAQMRVFCSILELLNPAGYGVSETIILFIANGKRDALS</sequence>
<dbReference type="AlphaFoldDB" id="A0A7W6W443"/>
<protein>
    <submittedName>
        <fullName evidence="1">Uncharacterized protein</fullName>
    </submittedName>
</protein>
<evidence type="ECO:0000313" key="1">
    <source>
        <dbReference type="EMBL" id="MBB4235048.1"/>
    </source>
</evidence>
<accession>A0A7W6W443</accession>
<reference evidence="1 2" key="1">
    <citation type="submission" date="2020-08" db="EMBL/GenBank/DDBJ databases">
        <title>Genomic Encyclopedia of Type Strains, Phase IV (KMG-V): Genome sequencing to study the core and pangenomes of soil and plant-associated prokaryotes.</title>
        <authorList>
            <person name="Whitman W."/>
        </authorList>
    </citation>
    <scope>NUCLEOTIDE SEQUENCE [LARGE SCALE GENOMIC DNA]</scope>
    <source>
        <strain evidence="1 2">SEMIA 4089</strain>
    </source>
</reference>
<organism evidence="1 2">
    <name type="scientific">Rhizobium esperanzae</name>
    <dbReference type="NCBI Taxonomy" id="1967781"/>
    <lineage>
        <taxon>Bacteria</taxon>
        <taxon>Pseudomonadati</taxon>
        <taxon>Pseudomonadota</taxon>
        <taxon>Alphaproteobacteria</taxon>
        <taxon>Hyphomicrobiales</taxon>
        <taxon>Rhizobiaceae</taxon>
        <taxon>Rhizobium/Agrobacterium group</taxon>
        <taxon>Rhizobium</taxon>
    </lineage>
</organism>
<dbReference type="Proteomes" id="UP000540909">
    <property type="component" value="Unassembled WGS sequence"/>
</dbReference>
<name>A0A7W6W443_9HYPH</name>